<feature type="binding site" evidence="7">
    <location>
        <position position="46"/>
    </location>
    <ligand>
        <name>ATP</name>
        <dbReference type="ChEBI" id="CHEBI:30616"/>
    </ligand>
</feature>
<keyword evidence="3" id="KW-0808">Transferase</keyword>
<proteinExistence type="predicted"/>
<feature type="domain" description="Protein kinase" evidence="8">
    <location>
        <begin position="17"/>
        <end position="276"/>
    </location>
</feature>
<dbReference type="CDD" id="cd14014">
    <property type="entry name" value="STKc_PknB_like"/>
    <property type="match status" value="1"/>
</dbReference>
<dbReference type="Gene3D" id="1.10.510.10">
    <property type="entry name" value="Transferase(Phosphotransferase) domain 1"/>
    <property type="match status" value="1"/>
</dbReference>
<gene>
    <name evidence="9" type="ORF">GCM10009838_56490</name>
</gene>
<dbReference type="InterPro" id="IPR008271">
    <property type="entry name" value="Ser/Thr_kinase_AS"/>
</dbReference>
<dbReference type="InterPro" id="IPR017441">
    <property type="entry name" value="Protein_kinase_ATP_BS"/>
</dbReference>
<name>A0ABP5DVS4_9ACTN</name>
<dbReference type="Gene3D" id="2.130.10.10">
    <property type="entry name" value="YVTN repeat-like/Quinoprotein amine dehydrogenase"/>
    <property type="match status" value="2"/>
</dbReference>
<dbReference type="PROSITE" id="PS00107">
    <property type="entry name" value="PROTEIN_KINASE_ATP"/>
    <property type="match status" value="1"/>
</dbReference>
<dbReference type="Proteomes" id="UP001499854">
    <property type="component" value="Unassembled WGS sequence"/>
</dbReference>
<dbReference type="InterPro" id="IPR002372">
    <property type="entry name" value="PQQ_rpt_dom"/>
</dbReference>
<evidence type="ECO:0000256" key="2">
    <source>
        <dbReference type="ARBA" id="ARBA00022527"/>
    </source>
</evidence>
<keyword evidence="10" id="KW-1185">Reference proteome</keyword>
<dbReference type="SUPFAM" id="SSF56112">
    <property type="entry name" value="Protein kinase-like (PK-like)"/>
    <property type="match status" value="1"/>
</dbReference>
<dbReference type="SMART" id="SM00220">
    <property type="entry name" value="S_TKc"/>
    <property type="match status" value="1"/>
</dbReference>
<evidence type="ECO:0000259" key="8">
    <source>
        <dbReference type="PROSITE" id="PS50011"/>
    </source>
</evidence>
<dbReference type="InterPro" id="IPR011047">
    <property type="entry name" value="Quinoprotein_ADH-like_sf"/>
</dbReference>
<evidence type="ECO:0000256" key="5">
    <source>
        <dbReference type="ARBA" id="ARBA00022777"/>
    </source>
</evidence>
<dbReference type="PANTHER" id="PTHR43289:SF6">
    <property type="entry name" value="SERINE_THREONINE-PROTEIN KINASE NEKL-3"/>
    <property type="match status" value="1"/>
</dbReference>
<evidence type="ECO:0000313" key="9">
    <source>
        <dbReference type="EMBL" id="GAA1986618.1"/>
    </source>
</evidence>
<dbReference type="InterPro" id="IPR018391">
    <property type="entry name" value="PQQ_b-propeller_rpt"/>
</dbReference>
<dbReference type="SUPFAM" id="SSF50998">
    <property type="entry name" value="Quinoprotein alcohol dehydrogenase-like"/>
    <property type="match status" value="2"/>
</dbReference>
<protein>
    <recommendedName>
        <fullName evidence="1">non-specific serine/threonine protein kinase</fullName>
        <ecNumber evidence="1">2.7.11.1</ecNumber>
    </recommendedName>
</protein>
<dbReference type="InterPro" id="IPR000719">
    <property type="entry name" value="Prot_kinase_dom"/>
</dbReference>
<keyword evidence="2" id="KW-0723">Serine/threonine-protein kinase</keyword>
<evidence type="ECO:0000256" key="1">
    <source>
        <dbReference type="ARBA" id="ARBA00012513"/>
    </source>
</evidence>
<evidence type="ECO:0000256" key="7">
    <source>
        <dbReference type="PROSITE-ProRule" id="PRU10141"/>
    </source>
</evidence>
<evidence type="ECO:0000256" key="4">
    <source>
        <dbReference type="ARBA" id="ARBA00022741"/>
    </source>
</evidence>
<organism evidence="9 10">
    <name type="scientific">Catenulispora subtropica</name>
    <dbReference type="NCBI Taxonomy" id="450798"/>
    <lineage>
        <taxon>Bacteria</taxon>
        <taxon>Bacillati</taxon>
        <taxon>Actinomycetota</taxon>
        <taxon>Actinomycetes</taxon>
        <taxon>Catenulisporales</taxon>
        <taxon>Catenulisporaceae</taxon>
        <taxon>Catenulispora</taxon>
    </lineage>
</organism>
<sequence>MNLDIAGGRVRTIAGRYELVRLVGRGGMGEVWQAHDRTISRTVAVKLMPLDPDDRRGADALLREARTAGALHDPGVVTVHDVGVDAEDGSLFLVMAYLSGRDLASVLRQDGPCPVPVALDWTAQVADTLATAHAAGIVHRDLKPANLMLTDSGRIVVLDFGIARLAASLTRSSKVMGTLGYMAPERFDEQPGDARSDLYSLGCVLSELLVGELPFPVSGPIAMMRAHVEQAPEPPSRSRADVPAAVDELVLELLAKDPHRRPADARSVAGRLREIMRAPEGFRDRSTVPVRAAVPAQNTATTQTSVRLKDLEVAASPSSVATADTGRLSVSRRRLLWAGAATAVVGGGAVGAVAWAGHGSGTGSPPGAVPKWTFQAGSMIDRHPTVVDGVVYVGSSDGNLYAIDTVTGALKWNFRAADGILSSPVVAQGVVYVADVGGSVYATDIATRTTLWVVNIGAAVSSDVVVTDGALGVRSDDGATHLLDAKTGKSLWSVTLGSGGGSPARSTPVLANNIVYTIGADRRLYAVNQPSAGQMWAVGSNFVTDIVLDDYQLYVGDQDGTLHTINSLSGAELWSCRTPTTSFSSSRTSLSTPLIAGGMALLIADEPCAIDLRTGTVKWQFAANRLFQPSCAAVGGVFYACAGTTVYALDIATGTQKWKCDIAGGKAATVTVADANTLLVSDADGALFALTPPGSV</sequence>
<dbReference type="EMBL" id="BAAAQM010000037">
    <property type="protein sequence ID" value="GAA1986618.1"/>
    <property type="molecule type" value="Genomic_DNA"/>
</dbReference>
<keyword evidence="6 7" id="KW-0067">ATP-binding</keyword>
<evidence type="ECO:0000256" key="3">
    <source>
        <dbReference type="ARBA" id="ARBA00022679"/>
    </source>
</evidence>
<dbReference type="SMART" id="SM00564">
    <property type="entry name" value="PQQ"/>
    <property type="match status" value="6"/>
</dbReference>
<comment type="caution">
    <text evidence="9">The sequence shown here is derived from an EMBL/GenBank/DDBJ whole genome shotgun (WGS) entry which is preliminary data.</text>
</comment>
<dbReference type="Pfam" id="PF00069">
    <property type="entry name" value="Pkinase"/>
    <property type="match status" value="1"/>
</dbReference>
<keyword evidence="4 7" id="KW-0547">Nucleotide-binding</keyword>
<dbReference type="Gene3D" id="3.30.200.20">
    <property type="entry name" value="Phosphorylase Kinase, domain 1"/>
    <property type="match status" value="1"/>
</dbReference>
<dbReference type="Pfam" id="PF13360">
    <property type="entry name" value="PQQ_2"/>
    <property type="match status" value="1"/>
</dbReference>
<accession>A0ABP5DVS4</accession>
<dbReference type="PANTHER" id="PTHR43289">
    <property type="entry name" value="MITOGEN-ACTIVATED PROTEIN KINASE KINASE KINASE 20-RELATED"/>
    <property type="match status" value="1"/>
</dbReference>
<evidence type="ECO:0000313" key="10">
    <source>
        <dbReference type="Proteomes" id="UP001499854"/>
    </source>
</evidence>
<keyword evidence="5" id="KW-0418">Kinase</keyword>
<dbReference type="InterPro" id="IPR011009">
    <property type="entry name" value="Kinase-like_dom_sf"/>
</dbReference>
<dbReference type="PROSITE" id="PS00108">
    <property type="entry name" value="PROTEIN_KINASE_ST"/>
    <property type="match status" value="1"/>
</dbReference>
<evidence type="ECO:0000256" key="6">
    <source>
        <dbReference type="ARBA" id="ARBA00022840"/>
    </source>
</evidence>
<dbReference type="EC" id="2.7.11.1" evidence="1"/>
<dbReference type="InterPro" id="IPR015943">
    <property type="entry name" value="WD40/YVTN_repeat-like_dom_sf"/>
</dbReference>
<reference evidence="10" key="1">
    <citation type="journal article" date="2019" name="Int. J. Syst. Evol. Microbiol.">
        <title>The Global Catalogue of Microorganisms (GCM) 10K type strain sequencing project: providing services to taxonomists for standard genome sequencing and annotation.</title>
        <authorList>
            <consortium name="The Broad Institute Genomics Platform"/>
            <consortium name="The Broad Institute Genome Sequencing Center for Infectious Disease"/>
            <person name="Wu L."/>
            <person name="Ma J."/>
        </authorList>
    </citation>
    <scope>NUCLEOTIDE SEQUENCE [LARGE SCALE GENOMIC DNA]</scope>
    <source>
        <strain evidence="10">JCM 16013</strain>
    </source>
</reference>
<dbReference type="PROSITE" id="PS50011">
    <property type="entry name" value="PROTEIN_KINASE_DOM"/>
    <property type="match status" value="1"/>
</dbReference>